<reference evidence="7" key="1">
    <citation type="submission" date="2021-03" db="EMBL/GenBank/DDBJ databases">
        <title>Alkalibacter marinus sp. nov., isolated from tidal flat sediment.</title>
        <authorList>
            <person name="Namirimu T."/>
            <person name="Yang J.-A."/>
            <person name="Yang S.-H."/>
            <person name="Kim Y.-J."/>
            <person name="Kwon K.K."/>
        </authorList>
    </citation>
    <scope>NUCLEOTIDE SEQUENCE</scope>
    <source>
        <strain evidence="7">ES005</strain>
    </source>
</reference>
<comment type="similarity">
    <text evidence="1 5">Belongs to the acetyltransferase family. RimI subfamily.</text>
</comment>
<dbReference type="AlphaFoldDB" id="A0A974XH98"/>
<comment type="function">
    <text evidence="5">Acetylates the N-terminal alanine of ribosomal protein bS18.</text>
</comment>
<keyword evidence="7" id="KW-0689">Ribosomal protein</keyword>
<dbReference type="PANTHER" id="PTHR43420">
    <property type="entry name" value="ACETYLTRANSFERASE"/>
    <property type="match status" value="1"/>
</dbReference>
<dbReference type="Proteomes" id="UP000663499">
    <property type="component" value="Chromosome"/>
</dbReference>
<dbReference type="PROSITE" id="PS51186">
    <property type="entry name" value="GNAT"/>
    <property type="match status" value="1"/>
</dbReference>
<dbReference type="GO" id="GO:0005840">
    <property type="term" value="C:ribosome"/>
    <property type="evidence" value="ECO:0007669"/>
    <property type="project" value="UniProtKB-KW"/>
</dbReference>
<comment type="subcellular location">
    <subcellularLocation>
        <location evidence="5">Cytoplasm</location>
    </subcellularLocation>
</comment>
<gene>
    <name evidence="7" type="primary">rimI</name>
    <name evidence="7" type="ORF">J0B03_09420</name>
</gene>
<dbReference type="InterPro" id="IPR006464">
    <property type="entry name" value="AcTrfase_RimI/Ard1"/>
</dbReference>
<dbReference type="KEGG" id="alka:J0B03_09420"/>
<keyword evidence="8" id="KW-1185">Reference proteome</keyword>
<dbReference type="InterPro" id="IPR000182">
    <property type="entry name" value="GNAT_dom"/>
</dbReference>
<evidence type="ECO:0000256" key="3">
    <source>
        <dbReference type="ARBA" id="ARBA00022679"/>
    </source>
</evidence>
<dbReference type="EMBL" id="CP071444">
    <property type="protein sequence ID" value="QSX09711.1"/>
    <property type="molecule type" value="Genomic_DNA"/>
</dbReference>
<dbReference type="InterPro" id="IPR050680">
    <property type="entry name" value="YpeA/RimI_acetyltransf"/>
</dbReference>
<evidence type="ECO:0000256" key="4">
    <source>
        <dbReference type="ARBA" id="ARBA00023315"/>
    </source>
</evidence>
<dbReference type="CDD" id="cd04301">
    <property type="entry name" value="NAT_SF"/>
    <property type="match status" value="1"/>
</dbReference>
<keyword evidence="3" id="KW-0808">Transferase</keyword>
<evidence type="ECO:0000256" key="2">
    <source>
        <dbReference type="ARBA" id="ARBA00022490"/>
    </source>
</evidence>
<dbReference type="GO" id="GO:0008999">
    <property type="term" value="F:protein-N-terminal-alanine acetyltransferase activity"/>
    <property type="evidence" value="ECO:0007669"/>
    <property type="project" value="UniProtKB-EC"/>
</dbReference>
<dbReference type="NCBIfam" id="TIGR01575">
    <property type="entry name" value="rimI"/>
    <property type="match status" value="1"/>
</dbReference>
<organism evidence="7 8">
    <name type="scientific">Alkalibacter rhizosphaerae</name>
    <dbReference type="NCBI Taxonomy" id="2815577"/>
    <lineage>
        <taxon>Bacteria</taxon>
        <taxon>Bacillati</taxon>
        <taxon>Bacillota</taxon>
        <taxon>Clostridia</taxon>
        <taxon>Eubacteriales</taxon>
        <taxon>Eubacteriaceae</taxon>
        <taxon>Alkalibacter</taxon>
    </lineage>
</organism>
<dbReference type="GO" id="GO:0005737">
    <property type="term" value="C:cytoplasm"/>
    <property type="evidence" value="ECO:0007669"/>
    <property type="project" value="UniProtKB-SubCell"/>
</dbReference>
<keyword evidence="2 5" id="KW-0963">Cytoplasm</keyword>
<evidence type="ECO:0000313" key="7">
    <source>
        <dbReference type="EMBL" id="QSX09711.1"/>
    </source>
</evidence>
<dbReference type="EC" id="2.3.1.266" evidence="5"/>
<keyword evidence="7" id="KW-0687">Ribonucleoprotein</keyword>
<dbReference type="Gene3D" id="3.40.630.30">
    <property type="match status" value="1"/>
</dbReference>
<dbReference type="PANTHER" id="PTHR43420:SF44">
    <property type="entry name" value="ACETYLTRANSFERASE YPEA"/>
    <property type="match status" value="1"/>
</dbReference>
<comment type="catalytic activity">
    <reaction evidence="5">
        <text>N-terminal L-alanyl-[ribosomal protein bS18] + acetyl-CoA = N-terminal N(alpha)-acetyl-L-alanyl-[ribosomal protein bS18] + CoA + H(+)</text>
        <dbReference type="Rhea" id="RHEA:43756"/>
        <dbReference type="Rhea" id="RHEA-COMP:10676"/>
        <dbReference type="Rhea" id="RHEA-COMP:10677"/>
        <dbReference type="ChEBI" id="CHEBI:15378"/>
        <dbReference type="ChEBI" id="CHEBI:57287"/>
        <dbReference type="ChEBI" id="CHEBI:57288"/>
        <dbReference type="ChEBI" id="CHEBI:64718"/>
        <dbReference type="ChEBI" id="CHEBI:83683"/>
        <dbReference type="EC" id="2.3.1.266"/>
    </reaction>
</comment>
<dbReference type="Pfam" id="PF00583">
    <property type="entry name" value="Acetyltransf_1"/>
    <property type="match status" value="1"/>
</dbReference>
<evidence type="ECO:0000259" key="6">
    <source>
        <dbReference type="PROSITE" id="PS51186"/>
    </source>
</evidence>
<feature type="domain" description="N-acetyltransferase" evidence="6">
    <location>
        <begin position="3"/>
        <end position="147"/>
    </location>
</feature>
<accession>A0A974XH98</accession>
<sequence length="147" mass="16412">MTMKVEPMSLHHLDAILSLERSAFAIPWSRGMFEEELKNPLARYYVLQLESQVVGYAGMWVVLNEGHITNIAVAPSNRRMGIGKRLLEHLLGEGEKMGVDSFTLEVRKSNGAALALYGSCGFVPAGIRKKYYSDNGEDAVIMWRNHG</sequence>
<protein>
    <recommendedName>
        <fullName evidence="5">[Ribosomal protein bS18]-alanine N-acetyltransferase</fullName>
        <ecNumber evidence="5">2.3.1.266</ecNumber>
    </recommendedName>
</protein>
<dbReference type="InterPro" id="IPR016181">
    <property type="entry name" value="Acyl_CoA_acyltransferase"/>
</dbReference>
<keyword evidence="4" id="KW-0012">Acyltransferase</keyword>
<proteinExistence type="inferred from homology"/>
<name>A0A974XH98_9FIRM</name>
<evidence type="ECO:0000256" key="5">
    <source>
        <dbReference type="RuleBase" id="RU363094"/>
    </source>
</evidence>
<evidence type="ECO:0000256" key="1">
    <source>
        <dbReference type="ARBA" id="ARBA00005395"/>
    </source>
</evidence>
<evidence type="ECO:0000313" key="8">
    <source>
        <dbReference type="Proteomes" id="UP000663499"/>
    </source>
</evidence>
<dbReference type="SUPFAM" id="SSF55729">
    <property type="entry name" value="Acyl-CoA N-acyltransferases (Nat)"/>
    <property type="match status" value="1"/>
</dbReference>